<dbReference type="InterPro" id="IPR051599">
    <property type="entry name" value="Cell_Envelope_Assoc"/>
</dbReference>
<evidence type="ECO:0000259" key="1">
    <source>
        <dbReference type="Pfam" id="PF02698"/>
    </source>
</evidence>
<keyword evidence="3" id="KW-1185">Reference proteome</keyword>
<comment type="caution">
    <text evidence="2">The sequence shown here is derived from an EMBL/GenBank/DDBJ whole genome shotgun (WGS) entry which is preliminary data.</text>
</comment>
<name>A0ABS9EEJ2_9FLAO</name>
<dbReference type="InterPro" id="IPR003848">
    <property type="entry name" value="DUF218"/>
</dbReference>
<accession>A0ABS9EEJ2</accession>
<dbReference type="RefSeq" id="WP_236133440.1">
    <property type="nucleotide sequence ID" value="NZ_JAKGTH010000007.1"/>
</dbReference>
<proteinExistence type="predicted"/>
<sequence length="199" mass="22360">MRILKRIAVFTLLLISLGVAFLYGLSRFIAQETSPRIYSDIDSLPAASTAIVLGASVHADGQLSPILQDRMDSALNLYRKGKVKNFLLSGDHRTDDYDEVNAMRNYLLDRSVPSYHITTDPSGIDTYDSMFRSSRVYNITDAIVVTQKFHLPRALFIAKNMGLNHVGYPANAREYETEGSLIRREKLANVKAVFELLTK</sequence>
<dbReference type="Pfam" id="PF02698">
    <property type="entry name" value="DUF218"/>
    <property type="match status" value="1"/>
</dbReference>
<dbReference type="PANTHER" id="PTHR30336">
    <property type="entry name" value="INNER MEMBRANE PROTEIN, PROBABLE PERMEASE"/>
    <property type="match status" value="1"/>
</dbReference>
<dbReference type="EMBL" id="JAKGTH010000007">
    <property type="protein sequence ID" value="MCF4101292.1"/>
    <property type="molecule type" value="Genomic_DNA"/>
</dbReference>
<protein>
    <submittedName>
        <fullName evidence="2">YdcF family protein</fullName>
    </submittedName>
</protein>
<feature type="domain" description="DUF218" evidence="1">
    <location>
        <begin position="50"/>
        <end position="174"/>
    </location>
</feature>
<dbReference type="PANTHER" id="PTHR30336:SF6">
    <property type="entry name" value="INTEGRAL MEMBRANE PROTEIN"/>
    <property type="match status" value="1"/>
</dbReference>
<reference evidence="2" key="1">
    <citation type="submission" date="2022-01" db="EMBL/GenBank/DDBJ databases">
        <title>Gillisia lutea sp. nov., isolated from marine plastic residues from the Malvarosa beach (Valencia, Spain).</title>
        <authorList>
            <person name="Vidal-Verdu A."/>
            <person name="Molina-Menor E."/>
            <person name="Satari L."/>
            <person name="Pascual J."/>
            <person name="Pereto J."/>
            <person name="Porcar M."/>
        </authorList>
    </citation>
    <scope>NUCLEOTIDE SEQUENCE</scope>
    <source>
        <strain evidence="2">M10.2A</strain>
    </source>
</reference>
<gene>
    <name evidence="2" type="ORF">L1I30_06420</name>
</gene>
<dbReference type="Proteomes" id="UP001179363">
    <property type="component" value="Unassembled WGS sequence"/>
</dbReference>
<dbReference type="CDD" id="cd06259">
    <property type="entry name" value="YdcF-like"/>
    <property type="match status" value="1"/>
</dbReference>
<evidence type="ECO:0000313" key="2">
    <source>
        <dbReference type="EMBL" id="MCF4101292.1"/>
    </source>
</evidence>
<evidence type="ECO:0000313" key="3">
    <source>
        <dbReference type="Proteomes" id="UP001179363"/>
    </source>
</evidence>
<organism evidence="2 3">
    <name type="scientific">Gillisia lutea</name>
    <dbReference type="NCBI Taxonomy" id="2909668"/>
    <lineage>
        <taxon>Bacteria</taxon>
        <taxon>Pseudomonadati</taxon>
        <taxon>Bacteroidota</taxon>
        <taxon>Flavobacteriia</taxon>
        <taxon>Flavobacteriales</taxon>
        <taxon>Flavobacteriaceae</taxon>
        <taxon>Gillisia</taxon>
    </lineage>
</organism>